<sequence>MNRGCRANQTGFVLEKTVAGTLEGHGYLEICPQLPKKRKRDWLLVSTDIPKRYAKQVYIGSSIYETEINVDFYIVDSGAFSQGLIVECKWQEDKGSVDEKYPYLNLNIKSCYRVPTIVIVGGDGMRQGSIDWFKKQIPDNPNLLGVYKLEGFITWANKHL</sequence>
<name>A0A2G4EWA8_9CYAN</name>
<dbReference type="EMBL" id="NXIB02000157">
    <property type="protein sequence ID" value="PHX53758.1"/>
    <property type="molecule type" value="Genomic_DNA"/>
</dbReference>
<dbReference type="OrthoDB" id="5514786at2"/>
<dbReference type="Pfam" id="PF20472">
    <property type="entry name" value="PDDEXK_11"/>
    <property type="match status" value="1"/>
</dbReference>
<protein>
    <recommendedName>
        <fullName evidence="1">PD-(D/E)XK nuclease domain-containing protein</fullName>
    </recommendedName>
</protein>
<reference evidence="2" key="1">
    <citation type="submission" date="2017-10" db="EMBL/GenBank/DDBJ databases">
        <title>Draft genome sequence of the planktic cyanobacteria Tychonema bourrellyi isolated from alpine lentic freshwater.</title>
        <authorList>
            <person name="Tett A."/>
            <person name="Armanini F."/>
            <person name="Asnicar F."/>
            <person name="Boscaini A."/>
            <person name="Pasolli E."/>
            <person name="Zolfo M."/>
            <person name="Donati C."/>
            <person name="Salmaso N."/>
            <person name="Segata N."/>
        </authorList>
    </citation>
    <scope>NUCLEOTIDE SEQUENCE</scope>
    <source>
        <strain evidence="2">FEM_GT703</strain>
    </source>
</reference>
<organism evidence="2 3">
    <name type="scientific">Tychonema bourrellyi FEM_GT703</name>
    <dbReference type="NCBI Taxonomy" id="2040638"/>
    <lineage>
        <taxon>Bacteria</taxon>
        <taxon>Bacillati</taxon>
        <taxon>Cyanobacteriota</taxon>
        <taxon>Cyanophyceae</taxon>
        <taxon>Oscillatoriophycideae</taxon>
        <taxon>Oscillatoriales</taxon>
        <taxon>Microcoleaceae</taxon>
        <taxon>Tychonema</taxon>
    </lineage>
</organism>
<dbReference type="InterPro" id="IPR046821">
    <property type="entry name" value="PDDEXK_11"/>
</dbReference>
<dbReference type="AlphaFoldDB" id="A0A2G4EWA8"/>
<evidence type="ECO:0000259" key="1">
    <source>
        <dbReference type="Pfam" id="PF20472"/>
    </source>
</evidence>
<feature type="domain" description="PD-(D/E)XK nuclease" evidence="1">
    <location>
        <begin position="6"/>
        <end position="159"/>
    </location>
</feature>
<gene>
    <name evidence="2" type="ORF">CP500_019795</name>
</gene>
<accession>A0A2G4EWA8</accession>
<proteinExistence type="predicted"/>
<evidence type="ECO:0000313" key="3">
    <source>
        <dbReference type="Proteomes" id="UP000226442"/>
    </source>
</evidence>
<evidence type="ECO:0000313" key="2">
    <source>
        <dbReference type="EMBL" id="PHX53758.1"/>
    </source>
</evidence>
<keyword evidence="3" id="KW-1185">Reference proteome</keyword>
<dbReference type="Proteomes" id="UP000226442">
    <property type="component" value="Unassembled WGS sequence"/>
</dbReference>
<comment type="caution">
    <text evidence="2">The sequence shown here is derived from an EMBL/GenBank/DDBJ whole genome shotgun (WGS) entry which is preliminary data.</text>
</comment>